<dbReference type="Proteomes" id="UP000467260">
    <property type="component" value="Chromosome"/>
</dbReference>
<reference evidence="2 3" key="1">
    <citation type="journal article" date="2019" name="Emerg. Microbes Infect.">
        <title>Comprehensive subspecies identification of 175 nontuberculous mycobacteria species based on 7547 genomic profiles.</title>
        <authorList>
            <person name="Matsumoto Y."/>
            <person name="Kinjo T."/>
            <person name="Motooka D."/>
            <person name="Nabeya D."/>
            <person name="Jung N."/>
            <person name="Uechi K."/>
            <person name="Horii T."/>
            <person name="Iida T."/>
            <person name="Fujita J."/>
            <person name="Nakamura S."/>
        </authorList>
    </citation>
    <scope>NUCLEOTIDE SEQUENCE [LARGE SCALE GENOMIC DNA]</scope>
    <source>
        <strain evidence="2 3">JCM 13571</strain>
    </source>
</reference>
<sequence>MPEELGAHADAARGREDVLARRLQTSAQADRAFAATVHGATQVALQSRKRLDSIEAELRAVLAHPRALALDTPAGARQFQRFLAAKSHDIHQVIADTAADSHARAQAVRSVGGGYATEDRQRPSIQAVDHSFKQAPATDDERRRNQAAAFREVFGRDPISRSDWTTAAALDAHTYNPDFRGANSEVRVARIEPVPGQGVVRASQWIEQPWVQRLLARDAGNGRSATKDFDPEDTKVTTYIDYDNGIVVMRQNPSVELNPDGSVRQVKVGVPQGSVAQAADGSVRIKYDAGNPLAPGTLTDPRGLLGDHRLSVNGDLVFTPGPGGVHVDGTRSDYPSLEIYQDLPGGARTVLIDPAQSGRSHAPMLNLPFHHDIGVGGKAFAPFDHGGSWNPRFDVRTPIPATDFGPTTAPPSASSAPGRPGGVPA</sequence>
<dbReference type="AlphaFoldDB" id="A0A7I7WVQ1"/>
<evidence type="ECO:0000313" key="2">
    <source>
        <dbReference type="EMBL" id="BBZ21699.1"/>
    </source>
</evidence>
<accession>A0A7I7WVQ1</accession>
<dbReference type="EMBL" id="AP022609">
    <property type="protein sequence ID" value="BBZ21699.1"/>
    <property type="molecule type" value="Genomic_DNA"/>
</dbReference>
<proteinExistence type="predicted"/>
<feature type="compositionally biased region" description="Low complexity" evidence="1">
    <location>
        <begin position="405"/>
        <end position="418"/>
    </location>
</feature>
<gene>
    <name evidence="2" type="ORF">MHIB_01170</name>
</gene>
<feature type="region of interest" description="Disordered" evidence="1">
    <location>
        <begin position="394"/>
        <end position="425"/>
    </location>
</feature>
<dbReference type="Pfam" id="PF10774">
    <property type="entry name" value="DUF4226"/>
    <property type="match status" value="1"/>
</dbReference>
<organism evidence="2 3">
    <name type="scientific">Mycolicibacter hiberniae</name>
    <dbReference type="NCBI Taxonomy" id="29314"/>
    <lineage>
        <taxon>Bacteria</taxon>
        <taxon>Bacillati</taxon>
        <taxon>Actinomycetota</taxon>
        <taxon>Actinomycetes</taxon>
        <taxon>Mycobacteriales</taxon>
        <taxon>Mycobacteriaceae</taxon>
        <taxon>Mycolicibacter</taxon>
    </lineage>
</organism>
<dbReference type="InterPro" id="IPR019710">
    <property type="entry name" value="DUF4226"/>
</dbReference>
<evidence type="ECO:0000256" key="1">
    <source>
        <dbReference type="SAM" id="MobiDB-lite"/>
    </source>
</evidence>
<name>A0A7I7WVQ1_9MYCO</name>
<protein>
    <submittedName>
        <fullName evidence="2">Uncharacterized protein</fullName>
    </submittedName>
</protein>
<dbReference type="OrthoDB" id="4509678at2"/>
<dbReference type="KEGG" id="mhib:MHIB_01170"/>
<dbReference type="RefSeq" id="WP_085136684.1">
    <property type="nucleotide sequence ID" value="NZ_AP022609.1"/>
</dbReference>
<evidence type="ECO:0000313" key="3">
    <source>
        <dbReference type="Proteomes" id="UP000467260"/>
    </source>
</evidence>
<keyword evidence="3" id="KW-1185">Reference proteome</keyword>